<name>A0A2H3C9V4_ARMGA</name>
<accession>A0A2H3C9V4</accession>
<gene>
    <name evidence="1" type="ORF">ARMGADRAFT_1092727</name>
</gene>
<reference evidence="2" key="1">
    <citation type="journal article" date="2017" name="Nat. Ecol. Evol.">
        <title>Genome expansion and lineage-specific genetic innovations in the forest pathogenic fungi Armillaria.</title>
        <authorList>
            <person name="Sipos G."/>
            <person name="Prasanna A.N."/>
            <person name="Walter M.C."/>
            <person name="O'Connor E."/>
            <person name="Balint B."/>
            <person name="Krizsan K."/>
            <person name="Kiss B."/>
            <person name="Hess J."/>
            <person name="Varga T."/>
            <person name="Slot J."/>
            <person name="Riley R."/>
            <person name="Boka B."/>
            <person name="Rigling D."/>
            <person name="Barry K."/>
            <person name="Lee J."/>
            <person name="Mihaltcheva S."/>
            <person name="LaButti K."/>
            <person name="Lipzen A."/>
            <person name="Waldron R."/>
            <person name="Moloney N.M."/>
            <person name="Sperisen C."/>
            <person name="Kredics L."/>
            <person name="Vagvoelgyi C."/>
            <person name="Patrignani A."/>
            <person name="Fitzpatrick D."/>
            <person name="Nagy I."/>
            <person name="Doyle S."/>
            <person name="Anderson J.B."/>
            <person name="Grigoriev I.V."/>
            <person name="Gueldener U."/>
            <person name="Muensterkoetter M."/>
            <person name="Nagy L.G."/>
        </authorList>
    </citation>
    <scope>NUCLEOTIDE SEQUENCE [LARGE SCALE GENOMIC DNA]</scope>
    <source>
        <strain evidence="2">Ar21-2</strain>
    </source>
</reference>
<dbReference type="Proteomes" id="UP000217790">
    <property type="component" value="Unassembled WGS sequence"/>
</dbReference>
<organism evidence="1 2">
    <name type="scientific">Armillaria gallica</name>
    <name type="common">Bulbous honey fungus</name>
    <name type="synonym">Armillaria bulbosa</name>
    <dbReference type="NCBI Taxonomy" id="47427"/>
    <lineage>
        <taxon>Eukaryota</taxon>
        <taxon>Fungi</taxon>
        <taxon>Dikarya</taxon>
        <taxon>Basidiomycota</taxon>
        <taxon>Agaricomycotina</taxon>
        <taxon>Agaricomycetes</taxon>
        <taxon>Agaricomycetidae</taxon>
        <taxon>Agaricales</taxon>
        <taxon>Marasmiineae</taxon>
        <taxon>Physalacriaceae</taxon>
        <taxon>Armillaria</taxon>
    </lineage>
</organism>
<protein>
    <recommendedName>
        <fullName evidence="3">F-box domain-containing protein</fullName>
    </recommendedName>
</protein>
<evidence type="ECO:0008006" key="3">
    <source>
        <dbReference type="Google" id="ProtNLM"/>
    </source>
</evidence>
<dbReference type="AlphaFoldDB" id="A0A2H3C9V4"/>
<keyword evidence="2" id="KW-1185">Reference proteome</keyword>
<sequence>MPTEKLLDNFSQANPSSAINPFQITAGPWALSDVCKKWTSIVTTNAALWTNIAINTSPKAMNIWTPYIRFLLDVLRHSQQPLSIPHSSKKIDFTFNKPETMAVLDRDDVYGYLDSLESLKISGSLGIIEDDSLVSDAVPYFCGCVKAKIRRRIFAIIVEMGQVEEYKLHEPELRDVTPMTDNIRLPFLRTLHVGDPRVLRSIIAPKRFLSSC</sequence>
<dbReference type="EMBL" id="KZ293758">
    <property type="protein sequence ID" value="PBK79859.1"/>
    <property type="molecule type" value="Genomic_DNA"/>
</dbReference>
<dbReference type="OrthoDB" id="2841073at2759"/>
<dbReference type="InParanoid" id="A0A2H3C9V4"/>
<evidence type="ECO:0000313" key="1">
    <source>
        <dbReference type="EMBL" id="PBK79859.1"/>
    </source>
</evidence>
<evidence type="ECO:0000313" key="2">
    <source>
        <dbReference type="Proteomes" id="UP000217790"/>
    </source>
</evidence>
<proteinExistence type="predicted"/>
<dbReference type="STRING" id="47427.A0A2H3C9V4"/>